<dbReference type="EMBL" id="BSFL01000003">
    <property type="protein sequence ID" value="GLK81470.1"/>
    <property type="molecule type" value="Genomic_DNA"/>
</dbReference>
<reference evidence="1" key="2">
    <citation type="submission" date="2023-01" db="EMBL/GenBank/DDBJ databases">
        <authorList>
            <person name="Sun Q."/>
            <person name="Evtushenko L."/>
        </authorList>
    </citation>
    <scope>NUCLEOTIDE SEQUENCE</scope>
    <source>
        <strain evidence="1">VKM B-2748</strain>
    </source>
</reference>
<proteinExistence type="predicted"/>
<comment type="caution">
    <text evidence="1">The sequence shown here is derived from an EMBL/GenBank/DDBJ whole genome shotgun (WGS) entry which is preliminary data.</text>
</comment>
<dbReference type="Pfam" id="PF10931">
    <property type="entry name" value="DUF2735"/>
    <property type="match status" value="1"/>
</dbReference>
<evidence type="ECO:0000313" key="2">
    <source>
        <dbReference type="Proteomes" id="UP001143309"/>
    </source>
</evidence>
<dbReference type="Proteomes" id="UP001143309">
    <property type="component" value="Unassembled WGS sequence"/>
</dbReference>
<dbReference type="AlphaFoldDB" id="A0A9W6JSW7"/>
<keyword evidence="2" id="KW-1185">Reference proteome</keyword>
<evidence type="ECO:0000313" key="1">
    <source>
        <dbReference type="EMBL" id="GLK81470.1"/>
    </source>
</evidence>
<reference evidence="1" key="1">
    <citation type="journal article" date="2014" name="Int. J. Syst. Evol. Microbiol.">
        <title>Complete genome sequence of Corynebacterium casei LMG S-19264T (=DSM 44701T), isolated from a smear-ripened cheese.</title>
        <authorList>
            <consortium name="US DOE Joint Genome Institute (JGI-PGF)"/>
            <person name="Walter F."/>
            <person name="Albersmeier A."/>
            <person name="Kalinowski J."/>
            <person name="Ruckert C."/>
        </authorList>
    </citation>
    <scope>NUCLEOTIDE SEQUENCE</scope>
    <source>
        <strain evidence="1">VKM B-2748</strain>
    </source>
</reference>
<gene>
    <name evidence="1" type="ORF">GCM10008174_32110</name>
</gene>
<protein>
    <recommendedName>
        <fullName evidence="3">DUF2735 domain-containing protein</fullName>
    </recommendedName>
</protein>
<organism evidence="1 2">
    <name type="scientific">Methylopila turkensis</name>
    <dbReference type="NCBI Taxonomy" id="1437816"/>
    <lineage>
        <taxon>Bacteria</taxon>
        <taxon>Pseudomonadati</taxon>
        <taxon>Pseudomonadota</taxon>
        <taxon>Alphaproteobacteria</taxon>
        <taxon>Hyphomicrobiales</taxon>
        <taxon>Methylopilaceae</taxon>
        <taxon>Methylopila</taxon>
    </lineage>
</organism>
<accession>A0A9W6JSW7</accession>
<dbReference type="InterPro" id="IPR021232">
    <property type="entry name" value="DUF2735"/>
</dbReference>
<sequence>MQTVQTTGSATILAFPARGRFASSNPRNGALAAALATASLPVVDSGAWYHAEAVSSTQPARTR</sequence>
<dbReference type="RefSeq" id="WP_271201921.1">
    <property type="nucleotide sequence ID" value="NZ_BSFL01000003.1"/>
</dbReference>
<name>A0A9W6JSW7_9HYPH</name>
<evidence type="ECO:0008006" key="3">
    <source>
        <dbReference type="Google" id="ProtNLM"/>
    </source>
</evidence>